<evidence type="ECO:0008006" key="5">
    <source>
        <dbReference type="Google" id="ProtNLM"/>
    </source>
</evidence>
<dbReference type="EMBL" id="JPPY01000164">
    <property type="protein sequence ID" value="KND30655.1"/>
    <property type="molecule type" value="Genomic_DNA"/>
</dbReference>
<dbReference type="InterPro" id="IPR038765">
    <property type="entry name" value="Papain-like_cys_pep_sf"/>
</dbReference>
<reference evidence="4" key="1">
    <citation type="submission" date="2014-07" db="EMBL/GenBank/DDBJ databases">
        <title>Genome sequencing of plant-pathogenic Streptomyces species.</title>
        <authorList>
            <person name="Harrison J."/>
            <person name="Sapp M."/>
            <person name="Thwaites R."/>
            <person name="Studholme D.J."/>
        </authorList>
    </citation>
    <scope>NUCLEOTIDE SEQUENCE [LARGE SCALE GENOMIC DNA]</scope>
    <source>
        <strain evidence="4">NCPPB 4445</strain>
    </source>
</reference>
<dbReference type="Pfam" id="PF00797">
    <property type="entry name" value="Acetyltransf_2"/>
    <property type="match status" value="1"/>
</dbReference>
<dbReference type="SUPFAM" id="SSF54001">
    <property type="entry name" value="Cysteine proteinases"/>
    <property type="match status" value="1"/>
</dbReference>
<proteinExistence type="inferred from homology"/>
<comment type="caution">
    <text evidence="3">The sequence shown here is derived from an EMBL/GenBank/DDBJ whole genome shotgun (WGS) entry which is preliminary data.</text>
</comment>
<evidence type="ECO:0000313" key="3">
    <source>
        <dbReference type="EMBL" id="KND30655.1"/>
    </source>
</evidence>
<organism evidence="3 4">
    <name type="scientific">Streptomyces acidiscabies</name>
    <dbReference type="NCBI Taxonomy" id="42234"/>
    <lineage>
        <taxon>Bacteria</taxon>
        <taxon>Bacillati</taxon>
        <taxon>Actinomycetota</taxon>
        <taxon>Actinomycetes</taxon>
        <taxon>Kitasatosporales</taxon>
        <taxon>Streptomycetaceae</taxon>
        <taxon>Streptomyces</taxon>
    </lineage>
</organism>
<gene>
    <name evidence="3" type="ORF">IQ63_28215</name>
</gene>
<dbReference type="PANTHER" id="PTHR11786:SF0">
    <property type="entry name" value="ARYLAMINE N-ACETYLTRANSFERASE 4-RELATED"/>
    <property type="match status" value="1"/>
</dbReference>
<dbReference type="PATRIC" id="fig|42234.21.peg.5820"/>
<accession>A0A0L0JZ49</accession>
<dbReference type="OrthoDB" id="7181050at2"/>
<dbReference type="RefSeq" id="WP_063786352.1">
    <property type="nucleotide sequence ID" value="NZ_KQ257829.1"/>
</dbReference>
<comment type="similarity">
    <text evidence="1 2">Belongs to the arylamine N-acetyltransferase family.</text>
</comment>
<dbReference type="Proteomes" id="UP000037151">
    <property type="component" value="Unassembled WGS sequence"/>
</dbReference>
<sequence length="263" mass="29722">MRRTAVDAYLRRIGADRPERADLENLARLQDRHLRTVPFETIDFNLGIPVRMGEDVVEKIVDRRRGGGCYELNTAFAVLLRGLGYQVDLLPGRTLHNGKEALLGAHGGHMMLKVTIDGEPWLVDVGFRWASRRPLRLAERGPQKDENGEYHIVDGEYGDVVVVHDGVPRVRLETRPRDTYDFEPTLWWFSSAPESPVTGGSVWASIVTDAGRVSLLDRTLSRTEDGEQVREVLDDEAFLAACRRWFGIELDRLPQLPPMPDPS</sequence>
<dbReference type="Gene3D" id="2.40.128.150">
    <property type="entry name" value="Cysteine proteinases"/>
    <property type="match status" value="1"/>
</dbReference>
<evidence type="ECO:0000256" key="2">
    <source>
        <dbReference type="RuleBase" id="RU003452"/>
    </source>
</evidence>
<evidence type="ECO:0000256" key="1">
    <source>
        <dbReference type="ARBA" id="ARBA00006547"/>
    </source>
</evidence>
<dbReference type="GO" id="GO:0016407">
    <property type="term" value="F:acetyltransferase activity"/>
    <property type="evidence" value="ECO:0007669"/>
    <property type="project" value="InterPro"/>
</dbReference>
<protein>
    <recommendedName>
        <fullName evidence="5">Arylamine N-acetyltransferase</fullName>
    </recommendedName>
</protein>
<dbReference type="AlphaFoldDB" id="A0A0L0JZ49"/>
<dbReference type="Gene3D" id="3.30.2140.10">
    <property type="entry name" value="Arylamine N-acetyltransferase"/>
    <property type="match status" value="1"/>
</dbReference>
<evidence type="ECO:0000313" key="4">
    <source>
        <dbReference type="Proteomes" id="UP000037151"/>
    </source>
</evidence>
<dbReference type="InterPro" id="IPR001447">
    <property type="entry name" value="Arylamine_N-AcTrfase"/>
</dbReference>
<dbReference type="PRINTS" id="PR01543">
    <property type="entry name" value="ANATRNSFRASE"/>
</dbReference>
<name>A0A0L0JZ49_9ACTN</name>
<dbReference type="PANTHER" id="PTHR11786">
    <property type="entry name" value="N-HYDROXYARYLAMINE O-ACETYLTRANSFERASE"/>
    <property type="match status" value="1"/>
</dbReference>